<feature type="non-terminal residue" evidence="1">
    <location>
        <position position="1"/>
    </location>
</feature>
<name>A0ACA9SQM7_9GLOM</name>
<keyword evidence="2" id="KW-1185">Reference proteome</keyword>
<organism evidence="1 2">
    <name type="scientific">Racocetra persica</name>
    <dbReference type="NCBI Taxonomy" id="160502"/>
    <lineage>
        <taxon>Eukaryota</taxon>
        <taxon>Fungi</taxon>
        <taxon>Fungi incertae sedis</taxon>
        <taxon>Mucoromycota</taxon>
        <taxon>Glomeromycotina</taxon>
        <taxon>Glomeromycetes</taxon>
        <taxon>Diversisporales</taxon>
        <taxon>Gigasporaceae</taxon>
        <taxon>Racocetra</taxon>
    </lineage>
</organism>
<dbReference type="EMBL" id="CAJVQC010149829">
    <property type="protein sequence ID" value="CAG8846127.1"/>
    <property type="molecule type" value="Genomic_DNA"/>
</dbReference>
<proteinExistence type="predicted"/>
<evidence type="ECO:0000313" key="1">
    <source>
        <dbReference type="EMBL" id="CAG8846127.1"/>
    </source>
</evidence>
<feature type="non-terminal residue" evidence="1">
    <location>
        <position position="161"/>
    </location>
</feature>
<comment type="caution">
    <text evidence="1">The sequence shown here is derived from an EMBL/GenBank/DDBJ whole genome shotgun (WGS) entry which is preliminary data.</text>
</comment>
<sequence>LFVTHGHEDHIGGISYLLQLIPNIPVYGSEFSISLLKQKLRGESKEKTTIFQDDTIIRTGEFRIGEKFDLVKLAEIGKKGVDLLLSDSTNSEVEGNTPSEAKVVKRLENIITEATGRVIITSFASNVYRLKKVIEIAQKTDKKIVLLGSSLLKMMKAIQKA</sequence>
<evidence type="ECO:0000313" key="2">
    <source>
        <dbReference type="Proteomes" id="UP000789920"/>
    </source>
</evidence>
<protein>
    <submittedName>
        <fullName evidence="1">32533_t:CDS:1</fullName>
    </submittedName>
</protein>
<accession>A0ACA9SQM7</accession>
<gene>
    <name evidence="1" type="ORF">RPERSI_LOCUS33981</name>
</gene>
<reference evidence="1" key="1">
    <citation type="submission" date="2021-06" db="EMBL/GenBank/DDBJ databases">
        <authorList>
            <person name="Kallberg Y."/>
            <person name="Tangrot J."/>
            <person name="Rosling A."/>
        </authorList>
    </citation>
    <scope>NUCLEOTIDE SEQUENCE</scope>
    <source>
        <strain evidence="1">MA461A</strain>
    </source>
</reference>
<dbReference type="Proteomes" id="UP000789920">
    <property type="component" value="Unassembled WGS sequence"/>
</dbReference>